<dbReference type="AlphaFoldDB" id="A0A336MQZ3"/>
<evidence type="ECO:0000313" key="6">
    <source>
        <dbReference type="EMBL" id="SSX32656.1"/>
    </source>
</evidence>
<evidence type="ECO:0000259" key="4">
    <source>
        <dbReference type="PROSITE" id="PS50102"/>
    </source>
</evidence>
<keyword evidence="1 2" id="KW-0694">RNA-binding</keyword>
<dbReference type="GO" id="GO:0003723">
    <property type="term" value="F:RNA binding"/>
    <property type="evidence" value="ECO:0007669"/>
    <property type="project" value="UniProtKB-UniRule"/>
</dbReference>
<evidence type="ECO:0000256" key="1">
    <source>
        <dbReference type="ARBA" id="ARBA00022884"/>
    </source>
</evidence>
<feature type="region of interest" description="Disordered" evidence="3">
    <location>
        <begin position="70"/>
        <end position="310"/>
    </location>
</feature>
<feature type="compositionally biased region" description="Gly residues" evidence="3">
    <location>
        <begin position="257"/>
        <end position="266"/>
    </location>
</feature>
<feature type="compositionally biased region" description="Gly residues" evidence="3">
    <location>
        <begin position="82"/>
        <end position="119"/>
    </location>
</feature>
<dbReference type="PROSITE" id="PS50102">
    <property type="entry name" value="RRM"/>
    <property type="match status" value="1"/>
</dbReference>
<dbReference type="Pfam" id="PF00076">
    <property type="entry name" value="RRM_1"/>
    <property type="match status" value="1"/>
</dbReference>
<dbReference type="PANTHER" id="PTHR23147">
    <property type="entry name" value="SERINE/ARGININE RICH SPLICING FACTOR"/>
    <property type="match status" value="1"/>
</dbReference>
<dbReference type="InterPro" id="IPR000504">
    <property type="entry name" value="RRM_dom"/>
</dbReference>
<dbReference type="InterPro" id="IPR050907">
    <property type="entry name" value="SRSF"/>
</dbReference>
<feature type="compositionally biased region" description="Gly residues" evidence="3">
    <location>
        <begin position="227"/>
        <end position="245"/>
    </location>
</feature>
<dbReference type="SMART" id="SM00360">
    <property type="entry name" value="RRM"/>
    <property type="match status" value="1"/>
</dbReference>
<dbReference type="EMBL" id="UFQS01002094">
    <property type="protein sequence ID" value="SSX13217.1"/>
    <property type="molecule type" value="Genomic_DNA"/>
</dbReference>
<feature type="compositionally biased region" description="Basic and acidic residues" evidence="3">
    <location>
        <begin position="147"/>
        <end position="157"/>
    </location>
</feature>
<feature type="compositionally biased region" description="Low complexity" evidence="3">
    <location>
        <begin position="216"/>
        <end position="226"/>
    </location>
</feature>
<accession>A0A336MQZ3</accession>
<reference evidence="5" key="1">
    <citation type="submission" date="2018-04" db="EMBL/GenBank/DDBJ databases">
        <authorList>
            <person name="Go L.Y."/>
            <person name="Mitchell J.A."/>
        </authorList>
    </citation>
    <scope>NUCLEOTIDE SEQUENCE</scope>
    <source>
        <tissue evidence="5">Whole organism</tissue>
    </source>
</reference>
<evidence type="ECO:0000256" key="2">
    <source>
        <dbReference type="PROSITE-ProRule" id="PRU00176"/>
    </source>
</evidence>
<dbReference type="SUPFAM" id="SSF54928">
    <property type="entry name" value="RNA-binding domain, RBD"/>
    <property type="match status" value="1"/>
</dbReference>
<feature type="compositionally biased region" description="Gly residues" evidence="3">
    <location>
        <begin position="206"/>
        <end position="215"/>
    </location>
</feature>
<feature type="compositionally biased region" description="Polar residues" evidence="3">
    <location>
        <begin position="188"/>
        <end position="200"/>
    </location>
</feature>
<feature type="compositionally biased region" description="Gly residues" evidence="3">
    <location>
        <begin position="132"/>
        <end position="146"/>
    </location>
</feature>
<dbReference type="InterPro" id="IPR012677">
    <property type="entry name" value="Nucleotide-bd_a/b_plait_sf"/>
</dbReference>
<dbReference type="Gene3D" id="3.30.70.330">
    <property type="match status" value="1"/>
</dbReference>
<dbReference type="InterPro" id="IPR035979">
    <property type="entry name" value="RBD_domain_sf"/>
</dbReference>
<dbReference type="EMBL" id="UFQT01002094">
    <property type="protein sequence ID" value="SSX32656.1"/>
    <property type="molecule type" value="Genomic_DNA"/>
</dbReference>
<feature type="compositionally biased region" description="Low complexity" evidence="3">
    <location>
        <begin position="246"/>
        <end position="256"/>
    </location>
</feature>
<name>A0A336MQZ3_CULSO</name>
<evidence type="ECO:0000256" key="3">
    <source>
        <dbReference type="SAM" id="MobiDB-lite"/>
    </source>
</evidence>
<reference evidence="6" key="2">
    <citation type="submission" date="2018-07" db="EMBL/GenBank/DDBJ databases">
        <authorList>
            <person name="Quirk P.G."/>
            <person name="Krulwich T.A."/>
        </authorList>
    </citation>
    <scope>NUCLEOTIDE SEQUENCE</scope>
</reference>
<dbReference type="VEuPathDB" id="VectorBase:CSON005234"/>
<organism evidence="6">
    <name type="scientific">Culicoides sonorensis</name>
    <name type="common">Biting midge</name>
    <dbReference type="NCBI Taxonomy" id="179676"/>
    <lineage>
        <taxon>Eukaryota</taxon>
        <taxon>Metazoa</taxon>
        <taxon>Ecdysozoa</taxon>
        <taxon>Arthropoda</taxon>
        <taxon>Hexapoda</taxon>
        <taxon>Insecta</taxon>
        <taxon>Pterygota</taxon>
        <taxon>Neoptera</taxon>
        <taxon>Endopterygota</taxon>
        <taxon>Diptera</taxon>
        <taxon>Nematocera</taxon>
        <taxon>Chironomoidea</taxon>
        <taxon>Ceratopogonidae</taxon>
        <taxon>Ceratopogoninae</taxon>
        <taxon>Culicoides</taxon>
        <taxon>Monoculicoides</taxon>
    </lineage>
</organism>
<feature type="domain" description="RRM" evidence="4">
    <location>
        <begin position="5"/>
        <end position="75"/>
    </location>
</feature>
<sequence>MIPNTKVFVGSLPAGSKPEELRRLFEAFGVVTECDIMNKCGFVWMQTEEMAQSAIASLNNTMFKGQPIVVEPGRIKDRGQKRQGGGSGGGRSGGPRGGGFQRGGGGGNRMDRPGGGGPMRRGRDGPMRRSGPYGGGGGAPGGGRGDFGNRGRSDIDRMAPMPPPPAFGGGVFDGFSNEDRRGFALPNQYDNAGPQQRGFQRNSGPRQGGFGGGAGFNRNDGGFNRNEGGGFNRNEGGRPGGGYDRGGPNPSFNRGPGNQGGGGNFGGRPNQGNGNSAYNQQFPPLGGGAGGGAFPRNNQGPPRMQNRRFQ</sequence>
<evidence type="ECO:0000313" key="5">
    <source>
        <dbReference type="EMBL" id="SSX13217.1"/>
    </source>
</evidence>
<gene>
    <name evidence="6" type="primary">CSON005234</name>
</gene>
<protein>
    <submittedName>
        <fullName evidence="6">CSON005234 protein</fullName>
    </submittedName>
</protein>
<proteinExistence type="predicted"/>